<gene>
    <name evidence="3" type="ORF">ACFSW6_10595</name>
</gene>
<evidence type="ECO:0000256" key="1">
    <source>
        <dbReference type="ARBA" id="ARBA00008769"/>
    </source>
</evidence>
<accession>A0ABW5UQ32</accession>
<comment type="similarity">
    <text evidence="1 2">Belongs to the OprB family.</text>
</comment>
<dbReference type="InterPro" id="IPR038673">
    <property type="entry name" value="OprB_sf"/>
</dbReference>
<feature type="chain" id="PRO_5044977533" evidence="2">
    <location>
        <begin position="44"/>
        <end position="486"/>
    </location>
</feature>
<keyword evidence="2" id="KW-0732">Signal</keyword>
<dbReference type="EMBL" id="JBHUMV010000004">
    <property type="protein sequence ID" value="MFD2754537.1"/>
    <property type="molecule type" value="Genomic_DNA"/>
</dbReference>
<evidence type="ECO:0000313" key="3">
    <source>
        <dbReference type="EMBL" id="MFD2754537.1"/>
    </source>
</evidence>
<evidence type="ECO:0000256" key="2">
    <source>
        <dbReference type="RuleBase" id="RU363072"/>
    </source>
</evidence>
<feature type="signal peptide" evidence="2">
    <location>
        <begin position="1"/>
        <end position="43"/>
    </location>
</feature>
<dbReference type="Gene3D" id="2.40.160.180">
    <property type="entry name" value="Carbohydrate-selective porin OprB"/>
    <property type="match status" value="1"/>
</dbReference>
<dbReference type="Pfam" id="PF04966">
    <property type="entry name" value="OprB"/>
    <property type="match status" value="1"/>
</dbReference>
<proteinExistence type="inferred from homology"/>
<organism evidence="3 4">
    <name type="scientific">Comamonas terrae</name>
    <dbReference type="NCBI Taxonomy" id="673548"/>
    <lineage>
        <taxon>Bacteria</taxon>
        <taxon>Pseudomonadati</taxon>
        <taxon>Pseudomonadota</taxon>
        <taxon>Betaproteobacteria</taxon>
        <taxon>Burkholderiales</taxon>
        <taxon>Comamonadaceae</taxon>
        <taxon>Comamonas</taxon>
    </lineage>
</organism>
<sequence length="486" mass="53746">MRQKYCFLRQPCGQPSLRQRRHAALLGAAALGFGLAWALPATAQDQPEDPSVLALSASVPAGAQAAGSGTVVPQENWNAKFQSTYVWQRKPGFHAPYSGAMSLRPEKERSYSLTATASFGFRPWEGGEAYLDLEGAQGIALSHLAGLGGPTNGELAKTSGAQFRMYRARAYLRQTWNRGGQLEAVESGAGQLAGMVDRRRTVLTVGNLAVIDMFDDNAYNHDPRTQFMNWSMMTYGAYDYAADARGYSWGAVLEWYHDDWAVRFGRFVQPKEPNGQPLDYRIFKHYGDQLEVEHAHTIAGRPGKLRALVFRNHAVMSRYDDATRLGAQTGEVPDLNQVRHGAQSKHGFGLNLEQALSDDVGLFARASWADGKTEIYAFTEIDRSLSGGLLIRGRSWGRAQDHLGLGLARNFLSPEHRNYLAAGGMGPFIGDGRLNYRPEMVMEAFYSVGIAKHSSITFDWQHIRNPAYNADRGPVNALAVRLHTEF</sequence>
<dbReference type="InterPro" id="IPR007049">
    <property type="entry name" value="Carb-sel_porin_OprB"/>
</dbReference>
<evidence type="ECO:0000313" key="4">
    <source>
        <dbReference type="Proteomes" id="UP001597463"/>
    </source>
</evidence>
<keyword evidence="4" id="KW-1185">Reference proteome</keyword>
<reference evidence="4" key="1">
    <citation type="journal article" date="2019" name="Int. J. Syst. Evol. Microbiol.">
        <title>The Global Catalogue of Microorganisms (GCM) 10K type strain sequencing project: providing services to taxonomists for standard genome sequencing and annotation.</title>
        <authorList>
            <consortium name="The Broad Institute Genomics Platform"/>
            <consortium name="The Broad Institute Genome Sequencing Center for Infectious Disease"/>
            <person name="Wu L."/>
            <person name="Ma J."/>
        </authorList>
    </citation>
    <scope>NUCLEOTIDE SEQUENCE [LARGE SCALE GENOMIC DNA]</scope>
    <source>
        <strain evidence="4">TISTR 1906</strain>
    </source>
</reference>
<dbReference type="Proteomes" id="UP001597463">
    <property type="component" value="Unassembled WGS sequence"/>
</dbReference>
<name>A0ABW5UQ32_9BURK</name>
<protein>
    <submittedName>
        <fullName evidence="3">Carbohydrate porin</fullName>
    </submittedName>
</protein>
<comment type="caution">
    <text evidence="3">The sequence shown here is derived from an EMBL/GenBank/DDBJ whole genome shotgun (WGS) entry which is preliminary data.</text>
</comment>
<dbReference type="RefSeq" id="WP_083526635.1">
    <property type="nucleotide sequence ID" value="NZ_BCNT01000007.1"/>
</dbReference>